<evidence type="ECO:0000313" key="9">
    <source>
        <dbReference type="Proteomes" id="UP001219525"/>
    </source>
</evidence>
<evidence type="ECO:0000259" key="7">
    <source>
        <dbReference type="PROSITE" id="PS50222"/>
    </source>
</evidence>
<evidence type="ECO:0000256" key="1">
    <source>
        <dbReference type="ARBA" id="ARBA00004496"/>
    </source>
</evidence>
<feature type="domain" description="EF-hand" evidence="7">
    <location>
        <begin position="723"/>
        <end position="753"/>
    </location>
</feature>
<dbReference type="PROSITE" id="PS00018">
    <property type="entry name" value="EF_HAND_1"/>
    <property type="match status" value="3"/>
</dbReference>
<evidence type="ECO:0000256" key="2">
    <source>
        <dbReference type="ARBA" id="ARBA00022490"/>
    </source>
</evidence>
<proteinExistence type="predicted"/>
<keyword evidence="5" id="KW-0106">Calcium</keyword>
<reference evidence="8" key="1">
    <citation type="submission" date="2023-03" db="EMBL/GenBank/DDBJ databases">
        <title>Massive genome expansion in bonnet fungi (Mycena s.s.) driven by repeated elements and novel gene families across ecological guilds.</title>
        <authorList>
            <consortium name="Lawrence Berkeley National Laboratory"/>
            <person name="Harder C.B."/>
            <person name="Miyauchi S."/>
            <person name="Viragh M."/>
            <person name="Kuo A."/>
            <person name="Thoen E."/>
            <person name="Andreopoulos B."/>
            <person name="Lu D."/>
            <person name="Skrede I."/>
            <person name="Drula E."/>
            <person name="Henrissat B."/>
            <person name="Morin E."/>
            <person name="Kohler A."/>
            <person name="Barry K."/>
            <person name="LaButti K."/>
            <person name="Morin E."/>
            <person name="Salamov A."/>
            <person name="Lipzen A."/>
            <person name="Mereny Z."/>
            <person name="Hegedus B."/>
            <person name="Baldrian P."/>
            <person name="Stursova M."/>
            <person name="Weitz H."/>
            <person name="Taylor A."/>
            <person name="Grigoriev I.V."/>
            <person name="Nagy L.G."/>
            <person name="Martin F."/>
            <person name="Kauserud H."/>
        </authorList>
    </citation>
    <scope>NUCLEOTIDE SEQUENCE</scope>
    <source>
        <strain evidence="8">9144</strain>
    </source>
</reference>
<evidence type="ECO:0000256" key="4">
    <source>
        <dbReference type="ARBA" id="ARBA00022737"/>
    </source>
</evidence>
<dbReference type="GO" id="GO:0005509">
    <property type="term" value="F:calcium ion binding"/>
    <property type="evidence" value="ECO:0007669"/>
    <property type="project" value="InterPro"/>
</dbReference>
<dbReference type="GO" id="GO:0005737">
    <property type="term" value="C:cytoplasm"/>
    <property type="evidence" value="ECO:0007669"/>
    <property type="project" value="UniProtKB-SubCell"/>
</dbReference>
<evidence type="ECO:0000256" key="6">
    <source>
        <dbReference type="SAM" id="MobiDB-lite"/>
    </source>
</evidence>
<dbReference type="Pfam" id="PF13202">
    <property type="entry name" value="EF-hand_5"/>
    <property type="match status" value="1"/>
</dbReference>
<keyword evidence="9" id="KW-1185">Reference proteome</keyword>
<accession>A0AAD6UPC8</accession>
<dbReference type="PANTHER" id="PTHR46212">
    <property type="entry name" value="PEFLIN"/>
    <property type="match status" value="1"/>
</dbReference>
<organism evidence="8 9">
    <name type="scientific">Mycena pura</name>
    <dbReference type="NCBI Taxonomy" id="153505"/>
    <lineage>
        <taxon>Eukaryota</taxon>
        <taxon>Fungi</taxon>
        <taxon>Dikarya</taxon>
        <taxon>Basidiomycota</taxon>
        <taxon>Agaricomycotina</taxon>
        <taxon>Agaricomycetes</taxon>
        <taxon>Agaricomycetidae</taxon>
        <taxon>Agaricales</taxon>
        <taxon>Marasmiineae</taxon>
        <taxon>Mycenaceae</taxon>
        <taxon>Mycena</taxon>
    </lineage>
</organism>
<dbReference type="SMART" id="SM00054">
    <property type="entry name" value="EFh"/>
    <property type="match status" value="3"/>
</dbReference>
<dbReference type="Pfam" id="PF13405">
    <property type="entry name" value="EF-hand_6"/>
    <property type="match status" value="1"/>
</dbReference>
<dbReference type="Proteomes" id="UP001219525">
    <property type="component" value="Unassembled WGS sequence"/>
</dbReference>
<keyword evidence="4" id="KW-0677">Repeat</keyword>
<dbReference type="GO" id="GO:0048306">
    <property type="term" value="F:calcium-dependent protein binding"/>
    <property type="evidence" value="ECO:0007669"/>
    <property type="project" value="UniProtKB-ARBA"/>
</dbReference>
<comment type="caution">
    <text evidence="8">The sequence shown here is derived from an EMBL/GenBank/DDBJ whole genome shotgun (WGS) entry which is preliminary data.</text>
</comment>
<dbReference type="InterPro" id="IPR011992">
    <property type="entry name" value="EF-hand-dom_pair"/>
</dbReference>
<feature type="region of interest" description="Disordered" evidence="6">
    <location>
        <begin position="21"/>
        <end position="49"/>
    </location>
</feature>
<dbReference type="AlphaFoldDB" id="A0AAD6UPC8"/>
<dbReference type="Gene3D" id="1.10.238.10">
    <property type="entry name" value="EF-hand"/>
    <property type="match status" value="1"/>
</dbReference>
<dbReference type="EMBL" id="JARJCW010000130">
    <property type="protein sequence ID" value="KAJ7191654.1"/>
    <property type="molecule type" value="Genomic_DNA"/>
</dbReference>
<feature type="domain" description="EF-hand" evidence="7">
    <location>
        <begin position="688"/>
        <end position="722"/>
    </location>
</feature>
<evidence type="ECO:0000256" key="3">
    <source>
        <dbReference type="ARBA" id="ARBA00022723"/>
    </source>
</evidence>
<feature type="domain" description="EF-hand" evidence="7">
    <location>
        <begin position="651"/>
        <end position="686"/>
    </location>
</feature>
<dbReference type="InterPro" id="IPR018247">
    <property type="entry name" value="EF_Hand_1_Ca_BS"/>
</dbReference>
<evidence type="ECO:0000313" key="8">
    <source>
        <dbReference type="EMBL" id="KAJ7191654.1"/>
    </source>
</evidence>
<dbReference type="PANTHER" id="PTHR46212:SF3">
    <property type="entry name" value="GH27120P"/>
    <property type="match status" value="1"/>
</dbReference>
<dbReference type="CDD" id="cd16180">
    <property type="entry name" value="EFh_PEF_Group_I"/>
    <property type="match status" value="1"/>
</dbReference>
<gene>
    <name evidence="8" type="ORF">GGX14DRAFT_481219</name>
</gene>
<keyword evidence="3" id="KW-0479">Metal-binding</keyword>
<dbReference type="InterPro" id="IPR002048">
    <property type="entry name" value="EF_hand_dom"/>
</dbReference>
<keyword evidence="2" id="KW-0963">Cytoplasm</keyword>
<sequence length="827" mass="93337">MPVSHRYEALTMSRFFRRNKAKTGGSDGSLLLPSKPEPYAPADGAPDGKTAMWQEISNREANTTGSGIFLHRVGGVAIGAVNAASSSDGLIGVAKGEWQLLGATILETIPGIMVELEQLSRIHPFVQAAYLPFKLFCDMEIMRRDNDNKRTLLFGTIKDAMLVLLELQSIGTNDTRTTPDGKPMLGRLAQICQDLSKDIGICYKALGAQDKRKRYLSKFWNASNWNRELAKYATHFTRRRDELLFALSLRTAITIEEVDKNMKKMLEQFSAFDGLGGVINKYFKGSHSRVKDKMVAAVWKSQGWDKTATTSKLVSGISKYVVQSAYTSTNPEEESDDDSVTCNDSETTTSAATLLDSDRWVAQFVQGERLRYVRQAIDPDCSGSVSIDEINAFTKAKPKDWSFLRWAAYWAIGWQIFATRYCAEIDFLFGQMRQLQTQIVEPDNKRSAIDYIDSTERHVSALTSAIERHDSAPSWLAEQFASYVNAQEGRLKKRLDDIQYNIDTPKKFSSVLNGARFEEVVFALLVLLMRRHLDTLRVGLNQEIDGKLAAHAATIGWVAKAARYRYDELRGSQRHLDVFEWLSCGLFKNYLRDGASVQYNHSMNSNVRFPGNAGHGESASTSIFAGGAEPTAYDDSYGTVFRTPSQRAPVGADPQLWRDFLAVDTDRSGEISADELQSVLFNSDHTRFDIRTVRTLMTLFDNDYSGTIDFNEFAGLWRFVYNWKRVFDLFDRDHSGSIDKDELREALLAQFRRELSPNLLDLLLRKYAASDTVTERGVPVGFSFDAFLRAVVFVKELGEEFQQVGPNRDGLIRMRYEKFMEMALHLL</sequence>
<protein>
    <recommendedName>
        <fullName evidence="7">EF-hand domain-containing protein</fullName>
    </recommendedName>
</protein>
<name>A0AAD6UPC8_9AGAR</name>
<comment type="subcellular location">
    <subcellularLocation>
        <location evidence="1">Cytoplasm</location>
    </subcellularLocation>
</comment>
<dbReference type="InterPro" id="IPR051426">
    <property type="entry name" value="Peflin/Sorcin_CaBP"/>
</dbReference>
<evidence type="ECO:0000256" key="5">
    <source>
        <dbReference type="ARBA" id="ARBA00022837"/>
    </source>
</evidence>
<dbReference type="SUPFAM" id="SSF47473">
    <property type="entry name" value="EF-hand"/>
    <property type="match status" value="1"/>
</dbReference>
<dbReference type="PROSITE" id="PS50222">
    <property type="entry name" value="EF_HAND_2"/>
    <property type="match status" value="3"/>
</dbReference>